<dbReference type="Proteomes" id="UP000198968">
    <property type="component" value="Unassembled WGS sequence"/>
</dbReference>
<sequence>MEILFVLGFFLMLLLTGVSLIGVLAALVVATIVMFVGGLFAIVIKVLPWLVLAVIAVWLHRAFFGDSDERARRKLRRKINRLDRKGWR</sequence>
<dbReference type="OrthoDB" id="6548543at2"/>
<dbReference type="Pfam" id="PF09583">
    <property type="entry name" value="Phageshock_PspG"/>
    <property type="match status" value="1"/>
</dbReference>
<feature type="transmembrane region" description="Helical" evidence="1">
    <location>
        <begin position="7"/>
        <end position="40"/>
    </location>
</feature>
<dbReference type="EMBL" id="FOVG01000002">
    <property type="protein sequence ID" value="SFN82391.1"/>
    <property type="molecule type" value="Genomic_DNA"/>
</dbReference>
<proteinExistence type="predicted"/>
<keyword evidence="1" id="KW-0472">Membrane</keyword>
<gene>
    <name evidence="2" type="ORF">SAMN05428971_2230</name>
</gene>
<dbReference type="InterPro" id="IPR014318">
    <property type="entry name" value="Phageshock_PspG"/>
</dbReference>
<dbReference type="AlphaFoldDB" id="A0A1I5C6Y4"/>
<dbReference type="RefSeq" id="WP_090963687.1">
    <property type="nucleotide sequence ID" value="NZ_FOVG01000002.1"/>
</dbReference>
<organism evidence="2 3">
    <name type="scientific">Candidatus Pantoea varia</name>
    <dbReference type="NCBI Taxonomy" id="1881036"/>
    <lineage>
        <taxon>Bacteria</taxon>
        <taxon>Pseudomonadati</taxon>
        <taxon>Pseudomonadota</taxon>
        <taxon>Gammaproteobacteria</taxon>
        <taxon>Enterobacterales</taxon>
        <taxon>Erwiniaceae</taxon>
        <taxon>Pantoea</taxon>
    </lineage>
</organism>
<dbReference type="NCBIfam" id="TIGR02975">
    <property type="entry name" value="phageshock_pspG"/>
    <property type="match status" value="1"/>
</dbReference>
<evidence type="ECO:0000313" key="2">
    <source>
        <dbReference type="EMBL" id="SFN82391.1"/>
    </source>
</evidence>
<reference evidence="3" key="1">
    <citation type="submission" date="2016-10" db="EMBL/GenBank/DDBJ databases">
        <authorList>
            <person name="Varghese N."/>
            <person name="Submissions S."/>
        </authorList>
    </citation>
    <scope>NUCLEOTIDE SEQUENCE [LARGE SCALE GENOMIC DNA]</scope>
    <source>
        <strain evidence="3">OV426</strain>
    </source>
</reference>
<evidence type="ECO:0000256" key="1">
    <source>
        <dbReference type="SAM" id="Phobius"/>
    </source>
</evidence>
<keyword evidence="1" id="KW-1133">Transmembrane helix</keyword>
<evidence type="ECO:0000313" key="3">
    <source>
        <dbReference type="Proteomes" id="UP000198968"/>
    </source>
</evidence>
<keyword evidence="3" id="KW-1185">Reference proteome</keyword>
<name>A0A1I5C6Y4_9GAMM</name>
<keyword evidence="1" id="KW-0812">Transmembrane</keyword>
<accession>A0A1I5C6Y4</accession>
<protein>
    <submittedName>
        <fullName evidence="2">Phage shock protein G</fullName>
    </submittedName>
</protein>